<dbReference type="CDD" id="cd07731">
    <property type="entry name" value="ComA-like_MBL-fold"/>
    <property type="match status" value="1"/>
</dbReference>
<feature type="transmembrane region" description="Helical" evidence="6">
    <location>
        <begin position="49"/>
        <end position="67"/>
    </location>
</feature>
<feature type="transmembrane region" description="Helical" evidence="6">
    <location>
        <begin position="269"/>
        <end position="292"/>
    </location>
</feature>
<comment type="caution">
    <text evidence="8">The sequence shown here is derived from an EMBL/GenBank/DDBJ whole genome shotgun (WGS) entry which is preliminary data.</text>
</comment>
<dbReference type="PANTHER" id="PTHR30619">
    <property type="entry name" value="DNA INTERNALIZATION/COMPETENCE PROTEIN COMEC/REC2"/>
    <property type="match status" value="1"/>
</dbReference>
<dbReference type="InterPro" id="IPR035681">
    <property type="entry name" value="ComA-like_MBL"/>
</dbReference>
<dbReference type="GO" id="GO:0005886">
    <property type="term" value="C:plasma membrane"/>
    <property type="evidence" value="ECO:0007669"/>
    <property type="project" value="UniProtKB-SubCell"/>
</dbReference>
<evidence type="ECO:0000256" key="3">
    <source>
        <dbReference type="ARBA" id="ARBA00022692"/>
    </source>
</evidence>
<feature type="transmembrane region" description="Helical" evidence="6">
    <location>
        <begin position="435"/>
        <end position="454"/>
    </location>
</feature>
<feature type="domain" description="Metallo-beta-lactamase" evidence="7">
    <location>
        <begin position="492"/>
        <end position="698"/>
    </location>
</feature>
<comment type="subcellular location">
    <subcellularLocation>
        <location evidence="1">Cell membrane</location>
        <topology evidence="1">Multi-pass membrane protein</topology>
    </subcellularLocation>
</comment>
<dbReference type="InterPro" id="IPR004797">
    <property type="entry name" value="Competence_ComEC/Rec2"/>
</dbReference>
<evidence type="ECO:0000256" key="4">
    <source>
        <dbReference type="ARBA" id="ARBA00022989"/>
    </source>
</evidence>
<keyword evidence="9" id="KW-1185">Reference proteome</keyword>
<dbReference type="NCBIfam" id="TIGR00360">
    <property type="entry name" value="ComEC_N-term"/>
    <property type="match status" value="1"/>
</dbReference>
<dbReference type="InterPro" id="IPR004477">
    <property type="entry name" value="ComEC_N"/>
</dbReference>
<dbReference type="EMBL" id="JAENBP010000011">
    <property type="protein sequence ID" value="MBJ8350406.1"/>
    <property type="molecule type" value="Genomic_DNA"/>
</dbReference>
<accession>A0A934PCI6</accession>
<keyword evidence="3 6" id="KW-0812">Transmembrane</keyword>
<feature type="transmembrane region" description="Helical" evidence="6">
    <location>
        <begin position="228"/>
        <end position="249"/>
    </location>
</feature>
<dbReference type="InterPro" id="IPR052159">
    <property type="entry name" value="Competence_DNA_uptake"/>
</dbReference>
<evidence type="ECO:0000256" key="5">
    <source>
        <dbReference type="ARBA" id="ARBA00023136"/>
    </source>
</evidence>
<dbReference type="AlphaFoldDB" id="A0A934PCI6"/>
<keyword evidence="4 6" id="KW-1133">Transmembrane helix</keyword>
<reference evidence="8 9" key="1">
    <citation type="journal article" date="2021" name="Int. J. Syst. Evol. Microbiol.">
        <title>Streptococcus vicugnae sp. nov., isolated from faeces of alpacas (Vicugna pacos) and cattle (Bos taurus), Streptococcus zalophi sp. nov., and Streptococcus pacificus sp. nov., isolated from respiratory tract of California sea lions (Zalophus californianus).</title>
        <authorList>
            <person name="Volokhov D.V."/>
            <person name="Zagorodnyaya T.A."/>
            <person name="Shen Z."/>
            <person name="Blom J."/>
            <person name="Furtak V.A."/>
            <person name="Eisenberg T."/>
            <person name="Fan P."/>
            <person name="Jeong K.C."/>
            <person name="Gao Y."/>
            <person name="Zhang S."/>
            <person name="Amselle M."/>
        </authorList>
    </citation>
    <scope>NUCLEOTIDE SEQUENCE [LARGE SCALE GENOMIC DNA]</scope>
    <source>
        <strain evidence="9">CSL7508-lung</strain>
    </source>
</reference>
<sequence>MIKWFPLKPIYLAFLLVLLYFNVFYFSYLLLAWFLLSLFLLVKQHNRQTIYQTGLFLSLFCCFFLFIKQQSEFQSKEALREVTEVQMLTDSLVINGDQLSFTGRFDGHSYQVFYQLKSQKEKAFFAENTQNLLLKVEGVMQKATPQRNFKGFNYQHYLKTKGIYQTLHIKEIKAIETTPASDPLAYLAMLRRRAIVMIQTNFPAPMKHYMTGLLFGYLDKEFAEMTNLYSSLGIIHLFALSGMQVGFFLRYFRKFFLRIGICQEHVIVLQVFFSFIYAGLTGFSISVIRSLIQALLSKWQIKGLDNFATTLMISMIIMPFFLQTTGGVLSFSFAFIIGAINIEGKNPFQQRVFKSLSISLGILPLLIWFFSGFQPFSIILTAGFALLFDVFLLPLLSIAFLLQPVLSLSFFNPFFILLERMITSLSQILGQPLIFGSPNLVQLMLLLLGLLFLYDYRHKKIVVVWLVLGLALVFISIKHPFENEVTVVDIGQGDSLFIRDMTGKTMLIDVGGRLDFAPKEAWQKKYSVSNAERTLIPYLKNRGVTNIDQLVLTHTDTDHIGDMEVIAKYFTIGEVLVSEGSLTNPQFVNRLKAMGVSVRVIKAGDTLPIMNSQLKVLYPHQLGDGKNNDSIVLYGKLLDKSFLFTGDLEKEGEEDLLKHYPELKVDVLKAGHHGSSGSSDPAFLKAISPSLALVSAGANNRYHHPNQETLERFKEEKISVLRTDTNGAIRFKGINQWTVETVR</sequence>
<feature type="transmembrane region" description="Helical" evidence="6">
    <location>
        <begin position="461"/>
        <end position="477"/>
    </location>
</feature>
<dbReference type="Gene3D" id="3.60.15.10">
    <property type="entry name" value="Ribonuclease Z/Hydroxyacylglutathione hydrolase-like"/>
    <property type="match status" value="1"/>
</dbReference>
<dbReference type="GO" id="GO:0030420">
    <property type="term" value="P:establishment of competence for transformation"/>
    <property type="evidence" value="ECO:0007669"/>
    <property type="project" value="InterPro"/>
</dbReference>
<proteinExistence type="predicted"/>
<protein>
    <submittedName>
        <fullName evidence="8">DNA internalization-related competence protein ComEC/Rec2</fullName>
    </submittedName>
</protein>
<dbReference type="InterPro" id="IPR025405">
    <property type="entry name" value="DUF4131"/>
</dbReference>
<name>A0A934PCI6_9STRE</name>
<feature type="transmembrane region" description="Helical" evidence="6">
    <location>
        <begin position="312"/>
        <end position="340"/>
    </location>
</feature>
<dbReference type="InterPro" id="IPR036866">
    <property type="entry name" value="RibonucZ/Hydroxyglut_hydro"/>
</dbReference>
<dbReference type="Pfam" id="PF13567">
    <property type="entry name" value="DUF4131"/>
    <property type="match status" value="1"/>
</dbReference>
<evidence type="ECO:0000313" key="8">
    <source>
        <dbReference type="EMBL" id="MBJ8350406.1"/>
    </source>
</evidence>
<dbReference type="SMART" id="SM00849">
    <property type="entry name" value="Lactamase_B"/>
    <property type="match status" value="1"/>
</dbReference>
<dbReference type="Pfam" id="PF03772">
    <property type="entry name" value="Competence"/>
    <property type="match status" value="1"/>
</dbReference>
<dbReference type="Proteomes" id="UP000644875">
    <property type="component" value="Unassembled WGS sequence"/>
</dbReference>
<feature type="transmembrane region" description="Helical" evidence="6">
    <location>
        <begin position="12"/>
        <end position="42"/>
    </location>
</feature>
<keyword evidence="2" id="KW-1003">Cell membrane</keyword>
<dbReference type="PANTHER" id="PTHR30619:SF1">
    <property type="entry name" value="RECOMBINATION PROTEIN 2"/>
    <property type="match status" value="1"/>
</dbReference>
<dbReference type="RefSeq" id="WP_199568318.1">
    <property type="nucleotide sequence ID" value="NZ_JAENBP010000011.1"/>
</dbReference>
<evidence type="ECO:0000259" key="7">
    <source>
        <dbReference type="SMART" id="SM00849"/>
    </source>
</evidence>
<dbReference type="Pfam" id="PF00753">
    <property type="entry name" value="Lactamase_B"/>
    <property type="match status" value="1"/>
</dbReference>
<dbReference type="InterPro" id="IPR001279">
    <property type="entry name" value="Metallo-B-lactamas"/>
</dbReference>
<evidence type="ECO:0000256" key="2">
    <source>
        <dbReference type="ARBA" id="ARBA00022475"/>
    </source>
</evidence>
<organism evidence="8 9">
    <name type="scientific">Streptococcus zalophi</name>
    <dbReference type="NCBI Taxonomy" id="640031"/>
    <lineage>
        <taxon>Bacteria</taxon>
        <taxon>Bacillati</taxon>
        <taxon>Bacillota</taxon>
        <taxon>Bacilli</taxon>
        <taxon>Lactobacillales</taxon>
        <taxon>Streptococcaceae</taxon>
        <taxon>Streptococcus</taxon>
    </lineage>
</organism>
<evidence type="ECO:0000256" key="6">
    <source>
        <dbReference type="SAM" id="Phobius"/>
    </source>
</evidence>
<keyword evidence="5 6" id="KW-0472">Membrane</keyword>
<evidence type="ECO:0000256" key="1">
    <source>
        <dbReference type="ARBA" id="ARBA00004651"/>
    </source>
</evidence>
<evidence type="ECO:0000313" key="9">
    <source>
        <dbReference type="Proteomes" id="UP000644875"/>
    </source>
</evidence>
<dbReference type="NCBIfam" id="TIGR00361">
    <property type="entry name" value="ComEC_Rec2"/>
    <property type="match status" value="1"/>
</dbReference>
<feature type="transmembrane region" description="Helical" evidence="6">
    <location>
        <begin position="376"/>
        <end position="402"/>
    </location>
</feature>
<gene>
    <name evidence="8" type="ORF">JHK64_07190</name>
</gene>
<dbReference type="SUPFAM" id="SSF56281">
    <property type="entry name" value="Metallo-hydrolase/oxidoreductase"/>
    <property type="match status" value="1"/>
</dbReference>